<dbReference type="RefSeq" id="WP_119593637.1">
    <property type="nucleotide sequence ID" value="NZ_QXFM01000117.1"/>
</dbReference>
<comment type="caution">
    <text evidence="1">The sequence shown here is derived from an EMBL/GenBank/DDBJ whole genome shotgun (WGS) entry which is preliminary data.</text>
</comment>
<name>A0A3A1P2Z4_9SPHN</name>
<sequence>MTQTIELQYFFDPLCGWCYASAPALEGLANRFPAQLRMMPSGLFFGTRPVSSIADHAWHNDQRIQSLTGQRFSEDYHQNVLLAPDGVFTSAPATLALQLLGEIDAKLEPAFLHAAQIARYVDGRETSGEEEVARVAVAVAGEHGFDLTVEEVIDRLRNDTALRERTLERMEASQTRMDELGIRGVPQLVAVIDGKPTDLNGEVLYHGPERLLAAIEDLTVTV</sequence>
<reference evidence="1 2" key="1">
    <citation type="submission" date="2018-08" db="EMBL/GenBank/DDBJ databases">
        <title>Erythrobacter zhengii sp.nov., a bacterium isolated from deep-sea sediment.</title>
        <authorList>
            <person name="Fang C."/>
            <person name="Wu Y.-H."/>
            <person name="Sun C."/>
            <person name="Wang H."/>
            <person name="Cheng H."/>
            <person name="Meng F.-X."/>
            <person name="Wang C.-S."/>
            <person name="Xu X.-W."/>
        </authorList>
    </citation>
    <scope>NUCLEOTIDE SEQUENCE [LARGE SCALE GENOMIC DNA]</scope>
    <source>
        <strain evidence="1 2">CCTCC AB 2015396</strain>
    </source>
</reference>
<dbReference type="Proteomes" id="UP000265366">
    <property type="component" value="Unassembled WGS sequence"/>
</dbReference>
<keyword evidence="2" id="KW-1185">Reference proteome</keyword>
<keyword evidence="1" id="KW-0413">Isomerase</keyword>
<dbReference type="InterPro" id="IPR036249">
    <property type="entry name" value="Thioredoxin-like_sf"/>
</dbReference>
<evidence type="ECO:0000313" key="1">
    <source>
        <dbReference type="EMBL" id="RIV82648.1"/>
    </source>
</evidence>
<evidence type="ECO:0000313" key="2">
    <source>
        <dbReference type="Proteomes" id="UP000265366"/>
    </source>
</evidence>
<protein>
    <submittedName>
        <fullName evidence="1">Protein-disulfide isomerase</fullName>
    </submittedName>
</protein>
<dbReference type="SUPFAM" id="SSF52833">
    <property type="entry name" value="Thioredoxin-like"/>
    <property type="match status" value="1"/>
</dbReference>
<dbReference type="OrthoDB" id="9813770at2"/>
<dbReference type="AlphaFoldDB" id="A0A3A1P2Z4"/>
<dbReference type="CDD" id="cd03025">
    <property type="entry name" value="DsbA_FrnE_like"/>
    <property type="match status" value="1"/>
</dbReference>
<organism evidence="1 2">
    <name type="scientific">Aurantiacibacter xanthus</name>
    <dbReference type="NCBI Taxonomy" id="1784712"/>
    <lineage>
        <taxon>Bacteria</taxon>
        <taxon>Pseudomonadati</taxon>
        <taxon>Pseudomonadota</taxon>
        <taxon>Alphaproteobacteria</taxon>
        <taxon>Sphingomonadales</taxon>
        <taxon>Erythrobacteraceae</taxon>
        <taxon>Aurantiacibacter</taxon>
    </lineage>
</organism>
<dbReference type="GO" id="GO:0016853">
    <property type="term" value="F:isomerase activity"/>
    <property type="evidence" value="ECO:0007669"/>
    <property type="project" value="UniProtKB-KW"/>
</dbReference>
<proteinExistence type="predicted"/>
<dbReference type="Gene3D" id="3.40.30.10">
    <property type="entry name" value="Glutaredoxin"/>
    <property type="match status" value="1"/>
</dbReference>
<dbReference type="EMBL" id="QXFM01000117">
    <property type="protein sequence ID" value="RIV82648.1"/>
    <property type="molecule type" value="Genomic_DNA"/>
</dbReference>
<accession>A0A3A1P2Z4</accession>
<gene>
    <name evidence="1" type="ORF">D2V17_15155</name>
</gene>